<evidence type="ECO:0000256" key="1">
    <source>
        <dbReference type="SAM" id="MobiDB-lite"/>
    </source>
</evidence>
<dbReference type="InterPro" id="IPR012334">
    <property type="entry name" value="Pectin_lyas_fold"/>
</dbReference>
<feature type="signal peptide" evidence="2">
    <location>
        <begin position="1"/>
        <end position="25"/>
    </location>
</feature>
<feature type="compositionally biased region" description="Basic and acidic residues" evidence="1">
    <location>
        <begin position="87"/>
        <end position="106"/>
    </location>
</feature>
<name>A0A5E7D6Y2_PSEFL</name>
<dbReference type="PROSITE" id="PS51688">
    <property type="entry name" value="ICA"/>
    <property type="match status" value="1"/>
</dbReference>
<accession>A0A5E7D6Y2</accession>
<evidence type="ECO:0000313" key="5">
    <source>
        <dbReference type="Proteomes" id="UP000337909"/>
    </source>
</evidence>
<protein>
    <recommendedName>
        <fullName evidence="3">Peptidase S74 domain-containing protein</fullName>
    </recommendedName>
</protein>
<dbReference type="RefSeq" id="WP_150643378.1">
    <property type="nucleotide sequence ID" value="NZ_CABVHQ010000034.1"/>
</dbReference>
<reference evidence="4 5" key="1">
    <citation type="submission" date="2019-09" db="EMBL/GenBank/DDBJ databases">
        <authorList>
            <person name="Chandra G."/>
            <person name="Truman W A."/>
        </authorList>
    </citation>
    <scope>NUCLEOTIDE SEQUENCE [LARGE SCALE GENOMIC DNA]</scope>
    <source>
        <strain evidence="4">PS691</strain>
    </source>
</reference>
<feature type="domain" description="Peptidase S74" evidence="3">
    <location>
        <begin position="781"/>
        <end position="904"/>
    </location>
</feature>
<dbReference type="InterPro" id="IPR036388">
    <property type="entry name" value="WH-like_DNA-bd_sf"/>
</dbReference>
<proteinExistence type="predicted"/>
<dbReference type="SUPFAM" id="SSF51126">
    <property type="entry name" value="Pectin lyase-like"/>
    <property type="match status" value="1"/>
</dbReference>
<feature type="chain" id="PRO_5022973097" description="Peptidase S74 domain-containing protein" evidence="2">
    <location>
        <begin position="26"/>
        <end position="904"/>
    </location>
</feature>
<dbReference type="OrthoDB" id="7033777at2"/>
<dbReference type="Proteomes" id="UP000337909">
    <property type="component" value="Unassembled WGS sequence"/>
</dbReference>
<dbReference type="CDD" id="cd10144">
    <property type="entry name" value="Peptidase_S74_CIMCD"/>
    <property type="match status" value="1"/>
</dbReference>
<dbReference type="InterPro" id="IPR030392">
    <property type="entry name" value="S74_ICA"/>
</dbReference>
<organism evidence="4 5">
    <name type="scientific">Pseudomonas fluorescens</name>
    <dbReference type="NCBI Taxonomy" id="294"/>
    <lineage>
        <taxon>Bacteria</taxon>
        <taxon>Pseudomonadati</taxon>
        <taxon>Pseudomonadota</taxon>
        <taxon>Gammaproteobacteria</taxon>
        <taxon>Pseudomonadales</taxon>
        <taxon>Pseudomonadaceae</taxon>
        <taxon>Pseudomonas</taxon>
    </lineage>
</organism>
<keyword evidence="2" id="KW-0732">Signal</keyword>
<gene>
    <name evidence="4" type="ORF">PS691_03472</name>
</gene>
<dbReference type="InterPro" id="IPR006311">
    <property type="entry name" value="TAT_signal"/>
</dbReference>
<evidence type="ECO:0000313" key="4">
    <source>
        <dbReference type="EMBL" id="VVO11881.1"/>
    </source>
</evidence>
<dbReference type="PROSITE" id="PS51318">
    <property type="entry name" value="TAT"/>
    <property type="match status" value="1"/>
</dbReference>
<sequence length="904" mass="97618" precursor="true">MVNRRQLLKLSALGTASFAVPLAYSASKITMAYNTGNPIGSTSPKDLSDNARNLDYLSLGLNPSYPDRKGVPRKSWKGMESEFNADQARRESEFDADQVRRESEFDTDQAERVVEFKQFLSSSGYETPVDYAPGISITRTTQQVRYLGELYRPKDNAIPFVTTTFAADEAKWISNGDSSLRQELASDTGAEMLGCRSPLPSGVPRLVSAKLGDTVSVKDFGAIGDGVYHPVSDWYTKGFSAYRGYANLAAVQVDYPHVKLATDSIDWAAIQAGLDATVGGNLHIPAGTYLITDTLYMSPASTVTGVSTGDNIGISSSIKGSRIKTYGTGVKRIWTDIGLAATSAGTLVDEPVSVAFVFTGSWDTVSFITLEGGELADGSDSFDIGFFNPSVKRTALYRCETMGRFKISGCYIDATWSNTNTALQNLHALTYGRAIPSDQGSNEVTLDTCWLHGGNWGLKVKGTNRTDTSANMWSPGGVSNLSEINNRVDNEPLGISPNFPEDSGGYYRDVHNDFQNRYHTNSRIGSQSAYAVFLDRGRFEQFDAFYGETRPDRCVTSLLRKTVDALGAITKLANGGAEWTGASGTVPTLRWVYLTDNVRIDVLQQKLRIGAVMTTATGSLVVRGVGFDASAGRAYVISEIITGAITKGQTLTQAAGQTTASGGFYGTDRCGSVITSGQSDFTVVGGLSASFGATATARYLRLAGLVSTVSDHIVTATNEVSINCDTSQMNLYLNRYGTGAIATARLRFQGTSLETYQAADLGSTIRRWGTVFAQTGAINTSDANHKTAVRKLSSSELAASKELGAEFGLYKFLDAVSLKGVDAAREHCGMTVQRAVEIMERNDLDPFNYSFICYDKWEDEYEDVEGVSTLVTPAGEIFSFRMEGLLAFIAKGFEQRLSALEAAQ</sequence>
<dbReference type="AlphaFoldDB" id="A0A5E7D6Y2"/>
<dbReference type="Gene3D" id="1.10.10.10">
    <property type="entry name" value="Winged helix-like DNA-binding domain superfamily/Winged helix DNA-binding domain"/>
    <property type="match status" value="1"/>
</dbReference>
<evidence type="ECO:0000259" key="3">
    <source>
        <dbReference type="PROSITE" id="PS51688"/>
    </source>
</evidence>
<dbReference type="InterPro" id="IPR011050">
    <property type="entry name" value="Pectin_lyase_fold/virulence"/>
</dbReference>
<dbReference type="Gene3D" id="2.160.20.10">
    <property type="entry name" value="Single-stranded right-handed beta-helix, Pectin lyase-like"/>
    <property type="match status" value="1"/>
</dbReference>
<dbReference type="Pfam" id="PF13884">
    <property type="entry name" value="Peptidase_S74"/>
    <property type="match status" value="1"/>
</dbReference>
<dbReference type="EMBL" id="CABVHQ010000034">
    <property type="protein sequence ID" value="VVO11881.1"/>
    <property type="molecule type" value="Genomic_DNA"/>
</dbReference>
<feature type="region of interest" description="Disordered" evidence="1">
    <location>
        <begin position="80"/>
        <end position="106"/>
    </location>
</feature>
<evidence type="ECO:0000256" key="2">
    <source>
        <dbReference type="SAM" id="SignalP"/>
    </source>
</evidence>